<organism evidence="3 4">
    <name type="scientific">Actinomyces howellii</name>
    <dbReference type="NCBI Taxonomy" id="52771"/>
    <lineage>
        <taxon>Bacteria</taxon>
        <taxon>Bacillati</taxon>
        <taxon>Actinomycetota</taxon>
        <taxon>Actinomycetes</taxon>
        <taxon>Actinomycetales</taxon>
        <taxon>Actinomycetaceae</taxon>
        <taxon>Actinomyces</taxon>
    </lineage>
</organism>
<dbReference type="EC" id="3.1.1.3" evidence="3"/>
<dbReference type="InterPro" id="IPR029058">
    <property type="entry name" value="AB_hydrolase_fold"/>
</dbReference>
<feature type="domain" description="AB hydrolase-1" evidence="2">
    <location>
        <begin position="73"/>
        <end position="300"/>
    </location>
</feature>
<dbReference type="PANTHER" id="PTHR43798">
    <property type="entry name" value="MONOACYLGLYCEROL LIPASE"/>
    <property type="match status" value="1"/>
</dbReference>
<evidence type="ECO:0000259" key="2">
    <source>
        <dbReference type="Pfam" id="PF12697"/>
    </source>
</evidence>
<evidence type="ECO:0000313" key="3">
    <source>
        <dbReference type="EMBL" id="VEG27957.1"/>
    </source>
</evidence>
<proteinExistence type="predicted"/>
<sequence>MALPHRLSSTQVRVAGVIAAGAVGTSIWHALRLPTALRDARARLSGYGAVTAELSHGEMTYVDRGSGEVILSAHGLYGGYDQAFDNVATLAGSHRVIAPSRLGYPGSAVRGGGSPEDQALAYVELLDHLGIDRVFVLGASAGGTPAIRMALDHPGRVKGLILYCSAAPWPKRPERPPGRQGPPAAVNRDWAMWMLSPLFPLALGLPRSTIHSMLPLSERSRGADLDARVTNRDMAVRFEDYPIESLEPPVLLIHARDDRVSRFGPPGGHVEQSLPRYPRLTTLILDDGGHLLTGHSQQIDAVVTRFISEHAG</sequence>
<dbReference type="Proteomes" id="UP000266895">
    <property type="component" value="Chromosome"/>
</dbReference>
<dbReference type="RefSeq" id="WP_126382366.1">
    <property type="nucleotide sequence ID" value="NZ_LR134350.1"/>
</dbReference>
<dbReference type="OrthoDB" id="3249793at2"/>
<dbReference type="SUPFAM" id="SSF53474">
    <property type="entry name" value="alpha/beta-Hydrolases"/>
    <property type="match status" value="1"/>
</dbReference>
<dbReference type="Pfam" id="PF12697">
    <property type="entry name" value="Abhydrolase_6"/>
    <property type="match status" value="1"/>
</dbReference>
<gene>
    <name evidence="3" type="primary">lip1</name>
    <name evidence="3" type="ORF">NCTC11636_01253</name>
</gene>
<evidence type="ECO:0000256" key="1">
    <source>
        <dbReference type="SAM" id="Phobius"/>
    </source>
</evidence>
<dbReference type="AlphaFoldDB" id="A0A448HGU5"/>
<dbReference type="InterPro" id="IPR050266">
    <property type="entry name" value="AB_hydrolase_sf"/>
</dbReference>
<keyword evidence="1" id="KW-0812">Transmembrane</keyword>
<keyword evidence="3" id="KW-0378">Hydrolase</keyword>
<accession>A0A448HGU5</accession>
<dbReference type="KEGG" id="ahw:NCTC11636_01253"/>
<keyword evidence="1" id="KW-0472">Membrane</keyword>
<protein>
    <submittedName>
        <fullName evidence="3">Lipase 1</fullName>
        <ecNumber evidence="3">3.1.1.3</ecNumber>
    </submittedName>
</protein>
<dbReference type="Gene3D" id="3.40.50.1820">
    <property type="entry name" value="alpha/beta hydrolase"/>
    <property type="match status" value="1"/>
</dbReference>
<keyword evidence="1" id="KW-1133">Transmembrane helix</keyword>
<keyword evidence="4" id="KW-1185">Reference proteome</keyword>
<dbReference type="InterPro" id="IPR000073">
    <property type="entry name" value="AB_hydrolase_1"/>
</dbReference>
<reference evidence="3 4" key="1">
    <citation type="submission" date="2018-12" db="EMBL/GenBank/DDBJ databases">
        <authorList>
            <consortium name="Pathogen Informatics"/>
        </authorList>
    </citation>
    <scope>NUCLEOTIDE SEQUENCE [LARGE SCALE GENOMIC DNA]</scope>
    <source>
        <strain evidence="3 4">NCTC11636</strain>
    </source>
</reference>
<feature type="transmembrane region" description="Helical" evidence="1">
    <location>
        <begin position="12"/>
        <end position="31"/>
    </location>
</feature>
<dbReference type="PRINTS" id="PR00111">
    <property type="entry name" value="ABHYDROLASE"/>
</dbReference>
<evidence type="ECO:0000313" key="4">
    <source>
        <dbReference type="Proteomes" id="UP000266895"/>
    </source>
</evidence>
<name>A0A448HGU5_9ACTO</name>
<dbReference type="GO" id="GO:0004806">
    <property type="term" value="F:triacylglycerol lipase activity"/>
    <property type="evidence" value="ECO:0007669"/>
    <property type="project" value="UniProtKB-EC"/>
</dbReference>
<dbReference type="EMBL" id="LR134350">
    <property type="protein sequence ID" value="VEG27957.1"/>
    <property type="molecule type" value="Genomic_DNA"/>
</dbReference>